<protein>
    <submittedName>
        <fullName evidence="3">Acetyltransferase-like isoleucine patch superfamily enzyme</fullName>
    </submittedName>
</protein>
<dbReference type="SUPFAM" id="SSF51161">
    <property type="entry name" value="Trimeric LpxA-like enzymes"/>
    <property type="match status" value="1"/>
</dbReference>
<organism evidence="3 4">
    <name type="scientific">Nocardioides panaciterrulae</name>
    <dbReference type="NCBI Taxonomy" id="661492"/>
    <lineage>
        <taxon>Bacteria</taxon>
        <taxon>Bacillati</taxon>
        <taxon>Actinomycetota</taxon>
        <taxon>Actinomycetes</taxon>
        <taxon>Propionibacteriales</taxon>
        <taxon>Nocardioidaceae</taxon>
        <taxon>Nocardioides</taxon>
    </lineage>
</organism>
<dbReference type="RefSeq" id="WP_218851253.1">
    <property type="nucleotide sequence ID" value="NZ_JACCBG010000001.1"/>
</dbReference>
<dbReference type="Gene3D" id="2.160.10.10">
    <property type="entry name" value="Hexapeptide repeat proteins"/>
    <property type="match status" value="1"/>
</dbReference>
<dbReference type="AlphaFoldDB" id="A0A7Y9J9D3"/>
<dbReference type="InterPro" id="IPR001451">
    <property type="entry name" value="Hexapep"/>
</dbReference>
<keyword evidence="4" id="KW-1185">Reference proteome</keyword>
<dbReference type="PANTHER" id="PTHR23416">
    <property type="entry name" value="SIALIC ACID SYNTHASE-RELATED"/>
    <property type="match status" value="1"/>
</dbReference>
<evidence type="ECO:0000313" key="3">
    <source>
        <dbReference type="EMBL" id="NYD40477.1"/>
    </source>
</evidence>
<sequence length="92" mass="9505">MRIGRNCDIAMRVLFCTATHEIGPASRRAGEQVKADITVGDGVWIGAGAQVMPGVTIGDGCVIAAGTVVVRDCAPHGMYAGVPARRVRDLAA</sequence>
<reference evidence="3 4" key="1">
    <citation type="submission" date="2020-07" db="EMBL/GenBank/DDBJ databases">
        <title>Sequencing the genomes of 1000 actinobacteria strains.</title>
        <authorList>
            <person name="Klenk H.-P."/>
        </authorList>
    </citation>
    <scope>NUCLEOTIDE SEQUENCE [LARGE SCALE GENOMIC DNA]</scope>
    <source>
        <strain evidence="3 4">DSM 21350</strain>
    </source>
</reference>
<dbReference type="PANTHER" id="PTHR23416:SF23">
    <property type="entry name" value="ACETYLTRANSFERASE C18B11.09C-RELATED"/>
    <property type="match status" value="1"/>
</dbReference>
<dbReference type="InterPro" id="IPR051159">
    <property type="entry name" value="Hexapeptide_acetyltransf"/>
</dbReference>
<dbReference type="Pfam" id="PF00132">
    <property type="entry name" value="Hexapep"/>
    <property type="match status" value="1"/>
</dbReference>
<gene>
    <name evidence="3" type="ORF">BJZ21_000560</name>
</gene>
<evidence type="ECO:0000256" key="2">
    <source>
        <dbReference type="ARBA" id="ARBA00022679"/>
    </source>
</evidence>
<evidence type="ECO:0000313" key="4">
    <source>
        <dbReference type="Proteomes" id="UP000535511"/>
    </source>
</evidence>
<dbReference type="InterPro" id="IPR011004">
    <property type="entry name" value="Trimer_LpxA-like_sf"/>
</dbReference>
<name>A0A7Y9J9D3_9ACTN</name>
<keyword evidence="2 3" id="KW-0808">Transferase</keyword>
<comment type="similarity">
    <text evidence="1">Belongs to the transferase hexapeptide repeat family.</text>
</comment>
<comment type="caution">
    <text evidence="3">The sequence shown here is derived from an EMBL/GenBank/DDBJ whole genome shotgun (WGS) entry which is preliminary data.</text>
</comment>
<accession>A0A7Y9J9D3</accession>
<dbReference type="GO" id="GO:0008374">
    <property type="term" value="F:O-acyltransferase activity"/>
    <property type="evidence" value="ECO:0007669"/>
    <property type="project" value="TreeGrafter"/>
</dbReference>
<proteinExistence type="inferred from homology"/>
<dbReference type="EMBL" id="JACCBG010000001">
    <property type="protein sequence ID" value="NYD40477.1"/>
    <property type="molecule type" value="Genomic_DNA"/>
</dbReference>
<evidence type="ECO:0000256" key="1">
    <source>
        <dbReference type="ARBA" id="ARBA00007274"/>
    </source>
</evidence>
<dbReference type="Proteomes" id="UP000535511">
    <property type="component" value="Unassembled WGS sequence"/>
</dbReference>